<dbReference type="AlphaFoldDB" id="A0A1G8F9R2"/>
<gene>
    <name evidence="1" type="ORF">SAMN05216588_107192</name>
</gene>
<evidence type="ECO:0000313" key="1">
    <source>
        <dbReference type="EMBL" id="SDH78871.1"/>
    </source>
</evidence>
<dbReference type="InterPro" id="IPR025534">
    <property type="entry name" value="DUF4420"/>
</dbReference>
<protein>
    <submittedName>
        <fullName evidence="1">Putative PD-(D/E)XK family member</fullName>
    </submittedName>
</protein>
<accession>A0A1G8F9R2</accession>
<dbReference type="RefSeq" id="WP_084304903.1">
    <property type="nucleotide sequence ID" value="NZ_FNDG01000007.1"/>
</dbReference>
<dbReference type="EMBL" id="FNDG01000007">
    <property type="protein sequence ID" value="SDH78871.1"/>
    <property type="molecule type" value="Genomic_DNA"/>
</dbReference>
<proteinExistence type="predicted"/>
<dbReference type="Pfam" id="PF14390">
    <property type="entry name" value="DUF4420"/>
    <property type="match status" value="1"/>
</dbReference>
<dbReference type="STRING" id="29435.SAMN05216588_107192"/>
<evidence type="ECO:0000313" key="2">
    <source>
        <dbReference type="Proteomes" id="UP000198606"/>
    </source>
</evidence>
<organism evidence="1 2">
    <name type="scientific">Phytopseudomonas flavescens</name>
    <dbReference type="NCBI Taxonomy" id="29435"/>
    <lineage>
        <taxon>Bacteria</taxon>
        <taxon>Pseudomonadati</taxon>
        <taxon>Pseudomonadota</taxon>
        <taxon>Gammaproteobacteria</taxon>
        <taxon>Pseudomonadales</taxon>
        <taxon>Pseudomonadaceae</taxon>
        <taxon>Phytopseudomonas</taxon>
    </lineage>
</organism>
<sequence length="326" mass="35954">MSKFVPWDSIPIPSTDLSVLRVAGTTGIPIYWGRDSTAHCLLIMELDGDHTVQFRRDPVSLHGIAIDLRNGGTSERQRIVLRLARHIDSDLFLGLCETLIGGLKDIADSSTALALTLAHLKRWKAFLAGRNARLLSSEEVRGLFGELHILRMLYQGTLTQAAAVDAWCGPDASHQDFVFGNRAIEVKSLSGRERSTVRISSEDQLESLVDELFLLTQLLSDMPDAQDALSLNGLVALIESELMDAEAIEQFADKLASMSYAPLAEYDVPRFVVSGLQGYRVTDAFPRLIRSELPQGVANLSYDLMLEAIAPFSCDQTDIFVGFKWG</sequence>
<dbReference type="Proteomes" id="UP000198606">
    <property type="component" value="Unassembled WGS sequence"/>
</dbReference>
<reference evidence="1 2" key="1">
    <citation type="submission" date="2016-10" db="EMBL/GenBank/DDBJ databases">
        <authorList>
            <person name="de Groot N.N."/>
        </authorList>
    </citation>
    <scope>NUCLEOTIDE SEQUENCE [LARGE SCALE GENOMIC DNA]</scope>
    <source>
        <strain evidence="1 2">LMG 18387</strain>
    </source>
</reference>
<name>A0A1G8F9R2_9GAMM</name>